<dbReference type="GO" id="GO:0005886">
    <property type="term" value="C:plasma membrane"/>
    <property type="evidence" value="ECO:0007669"/>
    <property type="project" value="UniProtKB-SubCell"/>
</dbReference>
<evidence type="ECO:0000256" key="8">
    <source>
        <dbReference type="ARBA" id="ARBA00022692"/>
    </source>
</evidence>
<evidence type="ECO:0000256" key="10">
    <source>
        <dbReference type="ARBA" id="ARBA00023136"/>
    </source>
</evidence>
<evidence type="ECO:0000313" key="19">
    <source>
        <dbReference type="Proteomes" id="UP000242087"/>
    </source>
</evidence>
<protein>
    <recommendedName>
        <fullName evidence="4 12">Cell division protein FtsX</fullName>
    </recommendedName>
</protein>
<keyword evidence="5 12" id="KW-1003">Cell membrane</keyword>
<proteinExistence type="inferred from homology"/>
<comment type="similarity">
    <text evidence="2 12">Belongs to the ABC-4 integral membrane protein family. FtsX subfamily.</text>
</comment>
<feature type="transmembrane region" description="Helical" evidence="13">
    <location>
        <begin position="292"/>
        <end position="316"/>
    </location>
</feature>
<feature type="domain" description="FtsX extracellular" evidence="15">
    <location>
        <begin position="84"/>
        <end position="164"/>
    </location>
</feature>
<evidence type="ECO:0000256" key="5">
    <source>
        <dbReference type="ARBA" id="ARBA00022475"/>
    </source>
</evidence>
<dbReference type="Gene3D" id="3.30.70.3040">
    <property type="match status" value="1"/>
</dbReference>
<evidence type="ECO:0000313" key="18">
    <source>
        <dbReference type="Proteomes" id="UP000241514"/>
    </source>
</evidence>
<keyword evidence="6 12" id="KW-0997">Cell inner membrane</keyword>
<accession>A0A2T4D8F9</accession>
<keyword evidence="8 13" id="KW-0812">Transmembrane</keyword>
<dbReference type="EMBL" id="PYVF01000010">
    <property type="protein sequence ID" value="PTB89765.1"/>
    <property type="molecule type" value="Genomic_DNA"/>
</dbReference>
<dbReference type="GO" id="GO:0051301">
    <property type="term" value="P:cell division"/>
    <property type="evidence" value="ECO:0007669"/>
    <property type="project" value="UniProtKB-KW"/>
</dbReference>
<dbReference type="Pfam" id="PF18075">
    <property type="entry name" value="FtsX_ECD"/>
    <property type="match status" value="1"/>
</dbReference>
<evidence type="ECO:0000256" key="6">
    <source>
        <dbReference type="ARBA" id="ARBA00022519"/>
    </source>
</evidence>
<keyword evidence="11 12" id="KW-0131">Cell cycle</keyword>
<evidence type="ECO:0000259" key="14">
    <source>
        <dbReference type="Pfam" id="PF02687"/>
    </source>
</evidence>
<keyword evidence="7 12" id="KW-0132">Cell division</keyword>
<comment type="subcellular location">
    <subcellularLocation>
        <location evidence="1">Cell inner membrane</location>
        <topology evidence="1">Multi-pass membrane protein</topology>
    </subcellularLocation>
</comment>
<comment type="function">
    <text evidence="12">Part of the ABC transporter FtsEX involved in cellular division.</text>
</comment>
<keyword evidence="9 13" id="KW-1133">Transmembrane helix</keyword>
<name>A0A2T4D8F9_9GAMM</name>
<evidence type="ECO:0000256" key="4">
    <source>
        <dbReference type="ARBA" id="ARBA00021907"/>
    </source>
</evidence>
<dbReference type="Proteomes" id="UP000241514">
    <property type="component" value="Unassembled WGS sequence"/>
</dbReference>
<dbReference type="InterPro" id="IPR047590">
    <property type="entry name" value="FtsX_proteobact-type"/>
</dbReference>
<sequence>MSLLFRQRSSGASQVKISGLRRFVMFFVHNAQQCIASLGELARYPLASMMTMAVLGLSLTLPATLYVVVKNTEKVGGDWDQAAEMTLFLRNGLSQQEIATFTKRLNLSDDIESVRWIPKDEALAEFREGSGFGDALDALPENPLPDVLVVVPAVERRSAQAAQALLLELQKEREVAEARLDLTWLERLQALLNLVRDGFLALAILLCLSVVLIVGNTIRLNINSKRDEIIVMKLVGATNSYIQRPFLYTGVWYGVIGGVIAWFATAVLIWWIQDAVVGISELYDSQFYLEGLSVSEMGILWLLAILFGLFGSYLAVRKHVSSIEPQ</sequence>
<evidence type="ECO:0000256" key="1">
    <source>
        <dbReference type="ARBA" id="ARBA00004429"/>
    </source>
</evidence>
<evidence type="ECO:0000313" key="17">
    <source>
        <dbReference type="EMBL" id="PTB90058.1"/>
    </source>
</evidence>
<dbReference type="PANTHER" id="PTHR47755:SF1">
    <property type="entry name" value="CELL DIVISION PROTEIN FTSX"/>
    <property type="match status" value="1"/>
</dbReference>
<evidence type="ECO:0000256" key="2">
    <source>
        <dbReference type="ARBA" id="ARBA00007379"/>
    </source>
</evidence>
<evidence type="ECO:0000313" key="16">
    <source>
        <dbReference type="EMBL" id="PTB89765.1"/>
    </source>
</evidence>
<dbReference type="InterPro" id="IPR004513">
    <property type="entry name" value="FtsX"/>
</dbReference>
<dbReference type="AlphaFoldDB" id="A0A2T4D8F9"/>
<keyword evidence="10 12" id="KW-0472">Membrane</keyword>
<evidence type="ECO:0000259" key="15">
    <source>
        <dbReference type="Pfam" id="PF18075"/>
    </source>
</evidence>
<dbReference type="PANTHER" id="PTHR47755">
    <property type="entry name" value="CELL DIVISION PROTEIN FTSX"/>
    <property type="match status" value="1"/>
</dbReference>
<evidence type="ECO:0000256" key="11">
    <source>
        <dbReference type="ARBA" id="ARBA00023306"/>
    </source>
</evidence>
<dbReference type="Proteomes" id="UP000242087">
    <property type="component" value="Unassembled WGS sequence"/>
</dbReference>
<reference evidence="18 19" key="1">
    <citation type="submission" date="2018-03" db="EMBL/GenBank/DDBJ databases">
        <title>Cross-interface Injection: A General Nanoliter Liquid Handling Method Applied to Single Cells Genome Amplification Automated Nanoliter Liquid Handling Applied to Single Cell Multiple Displacement Amplification.</title>
        <authorList>
            <person name="Yun J."/>
            <person name="Xu P."/>
            <person name="Xu J."/>
            <person name="Dai X."/>
            <person name="Wang Y."/>
            <person name="Zheng X."/>
            <person name="Cao C."/>
            <person name="Yi Q."/>
            <person name="Zhu Y."/>
            <person name="Wang L."/>
            <person name="Dong Z."/>
            <person name="Huang Y."/>
            <person name="Huang L."/>
            <person name="Du W."/>
        </authorList>
    </citation>
    <scope>NUCLEOTIDE SEQUENCE [LARGE SCALE GENOMIC DNA]</scope>
    <source>
        <strain evidence="16 19">A12-4</strain>
        <strain evidence="17 18">A9-4</strain>
    </source>
</reference>
<feature type="domain" description="ABC3 transporter permease C-terminal" evidence="14">
    <location>
        <begin position="202"/>
        <end position="318"/>
    </location>
</feature>
<evidence type="ECO:0000256" key="9">
    <source>
        <dbReference type="ARBA" id="ARBA00022989"/>
    </source>
</evidence>
<organism evidence="16 19">
    <name type="scientific">Pseudidiomarina aestuarii</name>
    <dbReference type="NCBI Taxonomy" id="624146"/>
    <lineage>
        <taxon>Bacteria</taxon>
        <taxon>Pseudomonadati</taxon>
        <taxon>Pseudomonadota</taxon>
        <taxon>Gammaproteobacteria</taxon>
        <taxon>Alteromonadales</taxon>
        <taxon>Idiomarinaceae</taxon>
        <taxon>Pseudidiomarina</taxon>
    </lineage>
</organism>
<dbReference type="PIRSF" id="PIRSF003097">
    <property type="entry name" value="FtsX"/>
    <property type="match status" value="1"/>
</dbReference>
<evidence type="ECO:0000256" key="3">
    <source>
        <dbReference type="ARBA" id="ARBA00011160"/>
    </source>
</evidence>
<comment type="caution">
    <text evidence="16">The sequence shown here is derived from an EMBL/GenBank/DDBJ whole genome shotgun (WGS) entry which is preliminary data.</text>
</comment>
<evidence type="ECO:0000256" key="12">
    <source>
        <dbReference type="PIRNR" id="PIRNR003097"/>
    </source>
</evidence>
<evidence type="ECO:0000256" key="13">
    <source>
        <dbReference type="SAM" id="Phobius"/>
    </source>
</evidence>
<dbReference type="Pfam" id="PF02687">
    <property type="entry name" value="FtsX"/>
    <property type="match status" value="1"/>
</dbReference>
<feature type="transmembrane region" description="Helical" evidence="13">
    <location>
        <begin position="251"/>
        <end position="272"/>
    </location>
</feature>
<gene>
    <name evidence="16" type="ORF">C9927_01380</name>
    <name evidence="17" type="ORF">C9928_01360</name>
</gene>
<feature type="transmembrane region" description="Helical" evidence="13">
    <location>
        <begin position="198"/>
        <end position="218"/>
    </location>
</feature>
<dbReference type="GO" id="GO:0032153">
    <property type="term" value="C:cell division site"/>
    <property type="evidence" value="ECO:0007669"/>
    <property type="project" value="TreeGrafter"/>
</dbReference>
<dbReference type="EMBL" id="PYVG01000004">
    <property type="protein sequence ID" value="PTB90058.1"/>
    <property type="molecule type" value="Genomic_DNA"/>
</dbReference>
<dbReference type="InterPro" id="IPR040690">
    <property type="entry name" value="FtsX_ECD"/>
</dbReference>
<dbReference type="InterPro" id="IPR003838">
    <property type="entry name" value="ABC3_permease_C"/>
</dbReference>
<dbReference type="NCBIfam" id="TIGR00439">
    <property type="entry name" value="FtsX_Gneg"/>
    <property type="match status" value="1"/>
</dbReference>
<comment type="subunit">
    <text evidence="3">Forms a membrane-associated complex with FtsE.</text>
</comment>
<evidence type="ECO:0000256" key="7">
    <source>
        <dbReference type="ARBA" id="ARBA00022618"/>
    </source>
</evidence>